<dbReference type="RefSeq" id="XP_020095613.1">
    <property type="nucleotide sequence ID" value="XM_020240024.1"/>
</dbReference>
<dbReference type="Pfam" id="PF20431">
    <property type="entry name" value="E_motif"/>
    <property type="match status" value="1"/>
</dbReference>
<evidence type="ECO:0000313" key="13">
    <source>
        <dbReference type="RefSeq" id="XP_020095619.1"/>
    </source>
</evidence>
<dbReference type="Pfam" id="PF01535">
    <property type="entry name" value="PPR"/>
    <property type="match status" value="3"/>
</dbReference>
<dbReference type="RefSeq" id="XP_020095620.1">
    <property type="nucleotide sequence ID" value="XM_020240031.1"/>
</dbReference>
<dbReference type="Pfam" id="PF13041">
    <property type="entry name" value="PPR_2"/>
    <property type="match status" value="4"/>
</dbReference>
<dbReference type="RefSeq" id="XP_020095612.1">
    <property type="nucleotide sequence ID" value="XM_020240023.1"/>
</dbReference>
<dbReference type="NCBIfam" id="TIGR00756">
    <property type="entry name" value="PPR"/>
    <property type="match status" value="3"/>
</dbReference>
<dbReference type="Gene3D" id="1.25.40.10">
    <property type="entry name" value="Tetratricopeptide repeat domain"/>
    <property type="match status" value="6"/>
</dbReference>
<dbReference type="PROSITE" id="PS51375">
    <property type="entry name" value="PPR"/>
    <property type="match status" value="6"/>
</dbReference>
<protein>
    <submittedName>
        <fullName evidence="5 6">Pentatricopeptide repeat-containing protein At5g52850, chloroplastic</fullName>
    </submittedName>
</protein>
<keyword evidence="4" id="KW-1185">Reference proteome</keyword>
<organism evidence="6">
    <name type="scientific">Ananas comosus</name>
    <name type="common">Pineapple</name>
    <name type="synonym">Ananas ananas</name>
    <dbReference type="NCBI Taxonomy" id="4615"/>
    <lineage>
        <taxon>Eukaryota</taxon>
        <taxon>Viridiplantae</taxon>
        <taxon>Streptophyta</taxon>
        <taxon>Embryophyta</taxon>
        <taxon>Tracheophyta</taxon>
        <taxon>Spermatophyta</taxon>
        <taxon>Magnoliopsida</taxon>
        <taxon>Liliopsida</taxon>
        <taxon>Poales</taxon>
        <taxon>Bromeliaceae</taxon>
        <taxon>Bromelioideae</taxon>
        <taxon>Ananas</taxon>
    </lineage>
</organism>
<gene>
    <name evidence="5 6 7 8 9 10 11 12 13 14 15 16 17 18" type="primary">LOC109715159</name>
</gene>
<evidence type="ECO:0000313" key="7">
    <source>
        <dbReference type="RefSeq" id="XP_020095612.1"/>
    </source>
</evidence>
<evidence type="ECO:0000313" key="12">
    <source>
        <dbReference type="RefSeq" id="XP_020095618.1"/>
    </source>
</evidence>
<dbReference type="RefSeq" id="XP_020095623.1">
    <property type="nucleotide sequence ID" value="XM_020240034.1"/>
</dbReference>
<dbReference type="InterPro" id="IPR002885">
    <property type="entry name" value="PPR_rpt"/>
</dbReference>
<keyword evidence="2" id="KW-0809">Transit peptide</keyword>
<evidence type="ECO:0000313" key="11">
    <source>
        <dbReference type="RefSeq" id="XP_020095617.1"/>
    </source>
</evidence>
<dbReference type="InterPro" id="IPR011990">
    <property type="entry name" value="TPR-like_helical_dom_sf"/>
</dbReference>
<dbReference type="GO" id="GO:0003723">
    <property type="term" value="F:RNA binding"/>
    <property type="evidence" value="ECO:0007669"/>
    <property type="project" value="InterPro"/>
</dbReference>
<name>A0A6P5FH39_ANACO</name>
<evidence type="ECO:0000313" key="6">
    <source>
        <dbReference type="RefSeq" id="XP_020095611.1"/>
    </source>
</evidence>
<dbReference type="RefSeq" id="XP_020095621.1">
    <property type="nucleotide sequence ID" value="XM_020240032.1"/>
</dbReference>
<dbReference type="RefSeq" id="XP_020095614.1">
    <property type="nucleotide sequence ID" value="XM_020240025.1"/>
</dbReference>
<sequence>MSCSRWSKSFVPNSSFSPTPSPLIPISFLSSLLELPHPPNPRNLRNLHHSPPRHDSELVSYDSCLRLLSSSPSSSSLRRASSAHGAVIKLGLSGDLLLCNRLLALYAELRRGGVSGPAHARMLFDEMPRRDVASWTAAISAHARAGLADAALGLFRRMLALPDPSAPVAAPNEFTYSAILRCCADRFSLGSQIHAQIWRRGFGANTVVGGALLDFYSKFGEFRLADQVFATMDYKDVISWTIIITAYVEAGDLTGAVNLYTTMVGGGTAPTEFTFAKLLTGCGLFGCCRIGELLHAHLIIYGMHLNLVLKTALVNMYSKCRDMGRTLTVFRQTPDMDVMLWTAMIAGYSQRGEFKEAIALLKEMEIAGVTANAFTYAGVVSACSSVLALQHGAQIHCRTVKIGLEQDSSVGNAIVDLYAKCSTNVWDSISAFRAINYPNVISWTVLIAGLARHGQGQEAFVALAEMRASGVQPNSFTLSAILSGCGFSLEALAHAKKLHGYVLKTTLDSLDVAVGNSLVDLYARYSMMQDAWMVAKTMMNFRDVFTYTSIAKGLNQMGLHMRALEMMTQMHNEGIEMDGFSLACFLSSTAGLTAIECGKQLHCSSMKLGLNNKVSVSNSLLDMYGKCGCIKEARSIFMEIEEPNVVSWNSLISGLASNGLISQALSAFEDMRLAKIKPDSITILVVMYACSHGGLVDVGIEHFNLMREIYGLSPQRDHYACLLDLLGRAGRLEEAAFAMESMPFEPDVGMYKTILASCKLYGNLVLGECMAKKALETNPTDPSIYVLLASMYDDVGKLEWGDQIRKMMRERMARKCAGQSWMQISN</sequence>
<dbReference type="InterPro" id="IPR046848">
    <property type="entry name" value="E_motif"/>
</dbReference>
<dbReference type="InterPro" id="IPR046960">
    <property type="entry name" value="PPR_At4g14850-like_plant"/>
</dbReference>
<dbReference type="RefSeq" id="XP_020095624.1">
    <property type="nucleotide sequence ID" value="XM_020240035.1"/>
</dbReference>
<dbReference type="RefSeq" id="XP_020095617.1">
    <property type="nucleotide sequence ID" value="XM_020240028.1"/>
</dbReference>
<reference evidence="4" key="1">
    <citation type="journal article" date="2015" name="Nat. Genet.">
        <title>The pineapple genome and the evolution of CAM photosynthesis.</title>
        <authorList>
            <person name="Ming R."/>
            <person name="VanBuren R."/>
            <person name="Wai C.M."/>
            <person name="Tang H."/>
            <person name="Schatz M.C."/>
            <person name="Bowers J.E."/>
            <person name="Lyons E."/>
            <person name="Wang M.L."/>
            <person name="Chen J."/>
            <person name="Biggers E."/>
            <person name="Zhang J."/>
            <person name="Huang L."/>
            <person name="Zhang L."/>
            <person name="Miao W."/>
            <person name="Zhang J."/>
            <person name="Ye Z."/>
            <person name="Miao C."/>
            <person name="Lin Z."/>
            <person name="Wang H."/>
            <person name="Zhou H."/>
            <person name="Yim W.C."/>
            <person name="Priest H.D."/>
            <person name="Zheng C."/>
            <person name="Woodhouse M."/>
            <person name="Edger P.P."/>
            <person name="Guyot R."/>
            <person name="Guo H.B."/>
            <person name="Guo H."/>
            <person name="Zheng G."/>
            <person name="Singh R."/>
            <person name="Sharma A."/>
            <person name="Min X."/>
            <person name="Zheng Y."/>
            <person name="Lee H."/>
            <person name="Gurtowski J."/>
            <person name="Sedlazeck F.J."/>
            <person name="Harkess A."/>
            <person name="McKain M.R."/>
            <person name="Liao Z."/>
            <person name="Fang J."/>
            <person name="Liu J."/>
            <person name="Zhang X."/>
            <person name="Zhang Q."/>
            <person name="Hu W."/>
            <person name="Qin Y."/>
            <person name="Wang K."/>
            <person name="Chen L.Y."/>
            <person name="Shirley N."/>
            <person name="Lin Y.R."/>
            <person name="Liu L.Y."/>
            <person name="Hernandez A.G."/>
            <person name="Wright C.L."/>
            <person name="Bulone V."/>
            <person name="Tuskan G.A."/>
            <person name="Heath K."/>
            <person name="Zee F."/>
            <person name="Moore P.H."/>
            <person name="Sunkar R."/>
            <person name="Leebens-Mack J.H."/>
            <person name="Mockler T."/>
            <person name="Bennetzen J.L."/>
            <person name="Freeling M."/>
            <person name="Sankoff D."/>
            <person name="Paterson A.H."/>
            <person name="Zhu X."/>
            <person name="Yang X."/>
            <person name="Smith J.A."/>
            <person name="Cushman J.C."/>
            <person name="Paull R.E."/>
            <person name="Yu Q."/>
        </authorList>
    </citation>
    <scope>NUCLEOTIDE SEQUENCE [LARGE SCALE GENOMIC DNA]</scope>
    <source>
        <strain evidence="4">cv. F153</strain>
    </source>
</reference>
<evidence type="ECO:0000313" key="5">
    <source>
        <dbReference type="RefSeq" id="XP_020095610.1"/>
    </source>
</evidence>
<dbReference type="OrthoDB" id="1848122at2759"/>
<dbReference type="FunFam" id="1.25.40.10:FF:000227">
    <property type="entry name" value="Pentatricopeptide repeat-containing protein At3g13880"/>
    <property type="match status" value="1"/>
</dbReference>
<feature type="repeat" description="PPR" evidence="3">
    <location>
        <begin position="543"/>
        <end position="577"/>
    </location>
</feature>
<dbReference type="RefSeq" id="XP_020095616.1">
    <property type="nucleotide sequence ID" value="XM_020240027.1"/>
</dbReference>
<reference evidence="5 6" key="2">
    <citation type="submission" date="2025-04" db="UniProtKB">
        <authorList>
            <consortium name="RefSeq"/>
        </authorList>
    </citation>
    <scope>IDENTIFICATION</scope>
    <source>
        <tissue evidence="5 6">Leaf</tissue>
    </source>
</reference>
<evidence type="ECO:0000256" key="3">
    <source>
        <dbReference type="PROSITE-ProRule" id="PRU00708"/>
    </source>
</evidence>
<evidence type="ECO:0000313" key="18">
    <source>
        <dbReference type="RefSeq" id="XP_020095624.1"/>
    </source>
</evidence>
<dbReference type="RefSeq" id="XP_020095618.1">
    <property type="nucleotide sequence ID" value="XM_020240029.1"/>
</dbReference>
<dbReference type="RefSeq" id="XP_020095619.1">
    <property type="nucleotide sequence ID" value="XM_020240030.1"/>
</dbReference>
<evidence type="ECO:0000313" key="17">
    <source>
        <dbReference type="RefSeq" id="XP_020095623.1"/>
    </source>
</evidence>
<evidence type="ECO:0000256" key="1">
    <source>
        <dbReference type="ARBA" id="ARBA00022737"/>
    </source>
</evidence>
<evidence type="ECO:0000256" key="2">
    <source>
        <dbReference type="ARBA" id="ARBA00022946"/>
    </source>
</evidence>
<dbReference type="PANTHER" id="PTHR47926:SF471">
    <property type="entry name" value="DYW DOMAIN-CONTAINING PROTEIN"/>
    <property type="match status" value="1"/>
</dbReference>
<evidence type="ECO:0000313" key="4">
    <source>
        <dbReference type="Proteomes" id="UP000515123"/>
    </source>
</evidence>
<evidence type="ECO:0000313" key="14">
    <source>
        <dbReference type="RefSeq" id="XP_020095620.1"/>
    </source>
</evidence>
<feature type="repeat" description="PPR" evidence="3">
    <location>
        <begin position="644"/>
        <end position="678"/>
    </location>
</feature>
<evidence type="ECO:0000313" key="10">
    <source>
        <dbReference type="RefSeq" id="XP_020095616.1"/>
    </source>
</evidence>
<feature type="repeat" description="PPR" evidence="3">
    <location>
        <begin position="439"/>
        <end position="473"/>
    </location>
</feature>
<dbReference type="RefSeq" id="XP_020095611.1">
    <property type="nucleotide sequence ID" value="XM_020240022.1"/>
</dbReference>
<keyword evidence="1" id="KW-0677">Repeat</keyword>
<dbReference type="FunFam" id="1.25.40.10:FF:001224">
    <property type="entry name" value="Pentatricopeptide repeat-containing protein chloroplastic"/>
    <property type="match status" value="1"/>
</dbReference>
<dbReference type="GO" id="GO:0009451">
    <property type="term" value="P:RNA modification"/>
    <property type="evidence" value="ECO:0007669"/>
    <property type="project" value="InterPro"/>
</dbReference>
<evidence type="ECO:0000313" key="16">
    <source>
        <dbReference type="RefSeq" id="XP_020095622.1"/>
    </source>
</evidence>
<feature type="repeat" description="PPR" evidence="3">
    <location>
        <begin position="236"/>
        <end position="270"/>
    </location>
</feature>
<feature type="repeat" description="PPR" evidence="3">
    <location>
        <begin position="337"/>
        <end position="371"/>
    </location>
</feature>
<evidence type="ECO:0000313" key="8">
    <source>
        <dbReference type="RefSeq" id="XP_020095613.1"/>
    </source>
</evidence>
<dbReference type="GeneID" id="109715159"/>
<dbReference type="FunFam" id="1.25.40.10:FF:000285">
    <property type="entry name" value="Pentatricopeptide repeat-containing protein, chloroplastic"/>
    <property type="match status" value="1"/>
</dbReference>
<dbReference type="RefSeq" id="XP_020095610.1">
    <property type="nucleotide sequence ID" value="XM_020240021.1"/>
</dbReference>
<evidence type="ECO:0000313" key="15">
    <source>
        <dbReference type="RefSeq" id="XP_020095621.1"/>
    </source>
</evidence>
<accession>A0A6P5FH39</accession>
<evidence type="ECO:0000313" key="9">
    <source>
        <dbReference type="RefSeq" id="XP_020095614.1"/>
    </source>
</evidence>
<dbReference type="RefSeq" id="XP_020095622.1">
    <property type="nucleotide sequence ID" value="XM_020240033.1"/>
</dbReference>
<dbReference type="FunFam" id="1.25.40.10:FF:000090">
    <property type="entry name" value="Pentatricopeptide repeat-containing protein, chloroplastic"/>
    <property type="match status" value="1"/>
</dbReference>
<dbReference type="AlphaFoldDB" id="A0A6P5FH39"/>
<dbReference type="PANTHER" id="PTHR47926">
    <property type="entry name" value="PENTATRICOPEPTIDE REPEAT-CONTAINING PROTEIN"/>
    <property type="match status" value="1"/>
</dbReference>
<proteinExistence type="predicted"/>
<dbReference type="Proteomes" id="UP000515123">
    <property type="component" value="Linkage group 9"/>
</dbReference>
<feature type="repeat" description="PPR" evidence="3">
    <location>
        <begin position="131"/>
        <end position="161"/>
    </location>
</feature>
<dbReference type="Gramene" id="Aco015761.1.mrna1">
    <property type="protein sequence ID" value="Aco015761.1.mrna1.cds1"/>
    <property type="gene ID" value="Aco015761.1.path1"/>
</dbReference>